<evidence type="ECO:0000256" key="1">
    <source>
        <dbReference type="ARBA" id="ARBA00022723"/>
    </source>
</evidence>
<keyword evidence="8" id="KW-1185">Reference proteome</keyword>
<dbReference type="CDD" id="cd16649">
    <property type="entry name" value="mRING-HC-C3HC5_CGRF1-like"/>
    <property type="match status" value="1"/>
</dbReference>
<dbReference type="Gene3D" id="3.30.40.10">
    <property type="entry name" value="Zinc/RING finger domain, C3HC4 (zinc finger)"/>
    <property type="match status" value="1"/>
</dbReference>
<organism evidence="7 8">
    <name type="scientific">Tagetes erecta</name>
    <name type="common">African marigold</name>
    <dbReference type="NCBI Taxonomy" id="13708"/>
    <lineage>
        <taxon>Eukaryota</taxon>
        <taxon>Viridiplantae</taxon>
        <taxon>Streptophyta</taxon>
        <taxon>Embryophyta</taxon>
        <taxon>Tracheophyta</taxon>
        <taxon>Spermatophyta</taxon>
        <taxon>Magnoliopsida</taxon>
        <taxon>eudicotyledons</taxon>
        <taxon>Gunneridae</taxon>
        <taxon>Pentapetalae</taxon>
        <taxon>asterids</taxon>
        <taxon>campanulids</taxon>
        <taxon>Asterales</taxon>
        <taxon>Asteraceae</taxon>
        <taxon>Asteroideae</taxon>
        <taxon>Heliantheae alliance</taxon>
        <taxon>Tageteae</taxon>
        <taxon>Tagetes</taxon>
    </lineage>
</organism>
<dbReference type="Proteomes" id="UP001229421">
    <property type="component" value="Unassembled WGS sequence"/>
</dbReference>
<protein>
    <recommendedName>
        <fullName evidence="6">RING-type domain-containing protein</fullName>
    </recommendedName>
</protein>
<feature type="coiled-coil region" evidence="5">
    <location>
        <begin position="144"/>
        <end position="206"/>
    </location>
</feature>
<name>A0AAD8KCH2_TARER</name>
<evidence type="ECO:0000259" key="6">
    <source>
        <dbReference type="PROSITE" id="PS50089"/>
    </source>
</evidence>
<dbReference type="GO" id="GO:0004842">
    <property type="term" value="F:ubiquitin-protein transferase activity"/>
    <property type="evidence" value="ECO:0007669"/>
    <property type="project" value="TreeGrafter"/>
</dbReference>
<evidence type="ECO:0000313" key="8">
    <source>
        <dbReference type="Proteomes" id="UP001229421"/>
    </source>
</evidence>
<accession>A0AAD8KCH2</accession>
<dbReference type="PANTHER" id="PTHR42647:SF45">
    <property type="entry name" value="TRANSCRIPTION FACTOR C2H2 FAMILY"/>
    <property type="match status" value="1"/>
</dbReference>
<comment type="caution">
    <text evidence="7">The sequence shown here is derived from an EMBL/GenBank/DDBJ whole genome shotgun (WGS) entry which is preliminary data.</text>
</comment>
<evidence type="ECO:0000256" key="4">
    <source>
        <dbReference type="PROSITE-ProRule" id="PRU00175"/>
    </source>
</evidence>
<evidence type="ECO:0000313" key="7">
    <source>
        <dbReference type="EMBL" id="KAK1417957.1"/>
    </source>
</evidence>
<dbReference type="PANTHER" id="PTHR42647">
    <property type="entry name" value="SBP (S-RIBONUCLEASE BINDING PROTEIN) FAMILY PROTEIN"/>
    <property type="match status" value="1"/>
</dbReference>
<dbReference type="GO" id="GO:0008270">
    <property type="term" value="F:zinc ion binding"/>
    <property type="evidence" value="ECO:0007669"/>
    <property type="project" value="UniProtKB-KW"/>
</dbReference>
<reference evidence="7" key="1">
    <citation type="journal article" date="2023" name="bioRxiv">
        <title>Improved chromosome-level genome assembly for marigold (Tagetes erecta).</title>
        <authorList>
            <person name="Jiang F."/>
            <person name="Yuan L."/>
            <person name="Wang S."/>
            <person name="Wang H."/>
            <person name="Xu D."/>
            <person name="Wang A."/>
            <person name="Fan W."/>
        </authorList>
    </citation>
    <scope>NUCLEOTIDE SEQUENCE</scope>
    <source>
        <strain evidence="7">WSJ</strain>
        <tissue evidence="7">Leaf</tissue>
    </source>
</reference>
<keyword evidence="3" id="KW-0862">Zinc</keyword>
<dbReference type="EMBL" id="JAUHHV010000007">
    <property type="protein sequence ID" value="KAK1417957.1"/>
    <property type="molecule type" value="Genomic_DNA"/>
</dbReference>
<evidence type="ECO:0000256" key="5">
    <source>
        <dbReference type="SAM" id="Coils"/>
    </source>
</evidence>
<sequence>MAVEASRITLLAPSNWEMICDEGDGSRYHDRFQTVYENTTEKIVPMNGVTSSFPFSRKRLRDSSSFNPLLYIPNAPIVNPNHQQFHAFEFIGEDFSSQIYQQQLEIDRFIDRHTEKVRIEIEEMRRRNTRRLAAASYEGIMKRLKSKEEQIQKIGEINRSLEEKVKAITVENQIWRELAETSEATANALRNNLQQVLTEIHQQQHEEDNDGESRCGSNFEEDYYRGEVEGERKVNDGIERVCRSCGKEESCVLLLPCRHLCVCSLCVSSLNVCPLCNSANSATLHVKIT</sequence>
<keyword evidence="1" id="KW-0479">Metal-binding</keyword>
<evidence type="ECO:0000256" key="3">
    <source>
        <dbReference type="ARBA" id="ARBA00022833"/>
    </source>
</evidence>
<dbReference type="GO" id="GO:0043067">
    <property type="term" value="P:regulation of programmed cell death"/>
    <property type="evidence" value="ECO:0007669"/>
    <property type="project" value="TreeGrafter"/>
</dbReference>
<keyword evidence="2 4" id="KW-0863">Zinc-finger</keyword>
<keyword evidence="5" id="KW-0175">Coiled coil</keyword>
<dbReference type="Pfam" id="PF13920">
    <property type="entry name" value="zf-C3HC4_3"/>
    <property type="match status" value="1"/>
</dbReference>
<gene>
    <name evidence="7" type="ORF">QVD17_27093</name>
</gene>
<evidence type="ECO:0000256" key="2">
    <source>
        <dbReference type="ARBA" id="ARBA00022771"/>
    </source>
</evidence>
<dbReference type="InterPro" id="IPR001841">
    <property type="entry name" value="Znf_RING"/>
</dbReference>
<dbReference type="AlphaFoldDB" id="A0AAD8KCH2"/>
<feature type="domain" description="RING-type" evidence="6">
    <location>
        <begin position="242"/>
        <end position="277"/>
    </location>
</feature>
<dbReference type="PROSITE" id="PS50089">
    <property type="entry name" value="ZF_RING_2"/>
    <property type="match status" value="1"/>
</dbReference>
<dbReference type="InterPro" id="IPR013083">
    <property type="entry name" value="Znf_RING/FYVE/PHD"/>
</dbReference>
<proteinExistence type="predicted"/>